<protein>
    <submittedName>
        <fullName evidence="1">Uncharacterized protein</fullName>
    </submittedName>
</protein>
<comment type="caution">
    <text evidence="1">The sequence shown here is derived from an EMBL/GenBank/DDBJ whole genome shotgun (WGS) entry which is preliminary data.</text>
</comment>
<accession>A0A0F9D6M1</accession>
<dbReference type="EMBL" id="LAZR01032991">
    <property type="protein sequence ID" value="KKL49336.1"/>
    <property type="molecule type" value="Genomic_DNA"/>
</dbReference>
<sequence length="134" mass="14362">MGNTLKVAGRGAIVGQAGQQIVYPGETIAADVVWLNSGLAFIAPVFRLDIRESGLFVGWQEGPWITSPGAAPGAQATVTPFRPVPSNWRTGITIDVKLMVQGIEGSVWEESDIFLIGEPLGEVEIISVEPYVER</sequence>
<organism evidence="1">
    <name type="scientific">marine sediment metagenome</name>
    <dbReference type="NCBI Taxonomy" id="412755"/>
    <lineage>
        <taxon>unclassified sequences</taxon>
        <taxon>metagenomes</taxon>
        <taxon>ecological metagenomes</taxon>
    </lineage>
</organism>
<name>A0A0F9D6M1_9ZZZZ</name>
<reference evidence="1" key="1">
    <citation type="journal article" date="2015" name="Nature">
        <title>Complex archaea that bridge the gap between prokaryotes and eukaryotes.</title>
        <authorList>
            <person name="Spang A."/>
            <person name="Saw J.H."/>
            <person name="Jorgensen S.L."/>
            <person name="Zaremba-Niedzwiedzka K."/>
            <person name="Martijn J."/>
            <person name="Lind A.E."/>
            <person name="van Eijk R."/>
            <person name="Schleper C."/>
            <person name="Guy L."/>
            <person name="Ettema T.J."/>
        </authorList>
    </citation>
    <scope>NUCLEOTIDE SEQUENCE</scope>
</reference>
<evidence type="ECO:0000313" key="1">
    <source>
        <dbReference type="EMBL" id="KKL49336.1"/>
    </source>
</evidence>
<gene>
    <name evidence="1" type="ORF">LCGC14_2316530</name>
</gene>
<dbReference type="AlphaFoldDB" id="A0A0F9D6M1"/>
<proteinExistence type="predicted"/>